<gene>
    <name evidence="1" type="ORF">BSU04_05065</name>
</gene>
<proteinExistence type="predicted"/>
<reference evidence="2" key="1">
    <citation type="submission" date="2017-01" db="EMBL/GenBank/DDBJ databases">
        <title>Genome Analysis of Deinococcus marmoris KOPRI26562.</title>
        <authorList>
            <person name="Kim J.H."/>
            <person name="Oh H.-M."/>
        </authorList>
    </citation>
    <scope>NUCLEOTIDE SEQUENCE [LARGE SCALE GENOMIC DNA]</scope>
    <source>
        <strain evidence="2">PAMC 26633</strain>
    </source>
</reference>
<evidence type="ECO:0000313" key="1">
    <source>
        <dbReference type="EMBL" id="OXC79773.1"/>
    </source>
</evidence>
<name>A0A226X8W7_CABSO</name>
<dbReference type="Proteomes" id="UP000214720">
    <property type="component" value="Unassembled WGS sequence"/>
</dbReference>
<protein>
    <submittedName>
        <fullName evidence="1">Uncharacterized protein</fullName>
    </submittedName>
</protein>
<evidence type="ECO:0000313" key="2">
    <source>
        <dbReference type="Proteomes" id="UP000214720"/>
    </source>
</evidence>
<dbReference type="AlphaFoldDB" id="A0A226X8W7"/>
<comment type="caution">
    <text evidence="1">The sequence shown here is derived from an EMBL/GenBank/DDBJ whole genome shotgun (WGS) entry which is preliminary data.</text>
</comment>
<dbReference type="EMBL" id="MTHB01000031">
    <property type="protein sequence ID" value="OXC79773.1"/>
    <property type="molecule type" value="Genomic_DNA"/>
</dbReference>
<sequence>MPSEDLIRSNFRVADDICASVFCAVNCVARETRRSFEDGTSAREDLLTALYESPRERRCGEQELARELLGERGYMLCNSGACHGGDTSVERCEEIHQLLAVHQLAKPSFALREPTLNEEVMLAQLDLNQREDYFDSRQKRKVVASSNLLQGRVHLFGRVHEKMEAFAGTSRDSSAARVTPGPIVWASTSFPARFRPRYEAVDNEETTSQCIFCRERSRIPREFQPEAVDDGRERQRPELAVHMNIANFPNLIEELFQRQAVAAVQLLVCFVDHRIAMCDTPETKPDFDVLRCKHRWSKTYLDNRIEFFLRPCRIRCGLPGNFQQVCGQPLVGSRHQFVFRLKVMVDQAARYLGFGTDPVNRSFGKAVTSNASHGRVDDRSLAHGRQFSNTPSVCRGQFLLGGFSHFITFRSRYAADYMRVQKDCSINCLTASLRYPKCTLEAISGAA</sequence>
<organism evidence="1 2">
    <name type="scientific">Caballeronia sordidicola</name>
    <name type="common">Burkholderia sordidicola</name>
    <dbReference type="NCBI Taxonomy" id="196367"/>
    <lineage>
        <taxon>Bacteria</taxon>
        <taxon>Pseudomonadati</taxon>
        <taxon>Pseudomonadota</taxon>
        <taxon>Betaproteobacteria</taxon>
        <taxon>Burkholderiales</taxon>
        <taxon>Burkholderiaceae</taxon>
        <taxon>Caballeronia</taxon>
    </lineage>
</organism>
<accession>A0A226X8W7</accession>